<sequence length="244" mass="27065">MAQQGNVGELLSMLDSPILGVLEDITAAFKDNLICDRGPMLVNSLVDYYLETNSQQALHILSTLQEPHDKHLLDKINEYMGKAATRLPTLSLLGHVIRRQPSIEMEKPNLPALEVAVKVAATVSSPPQKKKQNQRFSSHWETSMLREPSTTVPLTVGSLPSSKSFLGMKSRELFRNKSESQCDEHGVTINSLSDTLKTELCKDPSMETKAPPSPDNLSLSPKIQESSVGQLHIMDYNETHHDHS</sequence>
<evidence type="ECO:0000313" key="2">
    <source>
        <dbReference type="Ensembl" id="ENSGALP00010042910.1"/>
    </source>
</evidence>
<feature type="region of interest" description="Disordered" evidence="1">
    <location>
        <begin position="124"/>
        <end position="152"/>
    </location>
</feature>
<dbReference type="PANTHER" id="PTHR15154">
    <property type="entry name" value="HAMARTIN"/>
    <property type="match status" value="1"/>
</dbReference>
<dbReference type="OrthoDB" id="6022054at2759"/>
<dbReference type="InterPro" id="IPR007483">
    <property type="entry name" value="Hamartin"/>
</dbReference>
<keyword evidence="3" id="KW-1185">Reference proteome</keyword>
<accession>A0A8V1AJZ5</accession>
<dbReference type="Pfam" id="PF04388">
    <property type="entry name" value="Hamartin"/>
    <property type="match status" value="1"/>
</dbReference>
<reference evidence="2" key="2">
    <citation type="submission" date="2025-08" db="UniProtKB">
        <authorList>
            <consortium name="Ensembl"/>
        </authorList>
    </citation>
    <scope>IDENTIFICATION</scope>
    <source>
        <strain evidence="2">broiler</strain>
    </source>
</reference>
<dbReference type="Proteomes" id="UP000000539">
    <property type="component" value="Chromosome 17"/>
</dbReference>
<reference evidence="2" key="1">
    <citation type="submission" date="2020-11" db="EMBL/GenBank/DDBJ databases">
        <title>Gallus gallus (Chicken) genome, bGalGal1, GRCg7b, maternal haplotype autosomes + Z &amp; W.</title>
        <authorList>
            <person name="Warren W."/>
            <person name="Formenti G."/>
            <person name="Fedrigo O."/>
            <person name="Haase B."/>
            <person name="Mountcastle J."/>
            <person name="Balacco J."/>
            <person name="Tracey A."/>
            <person name="Schneider V."/>
            <person name="Okimoto R."/>
            <person name="Cheng H."/>
            <person name="Hawken R."/>
            <person name="Howe K."/>
            <person name="Jarvis E.D."/>
        </authorList>
    </citation>
    <scope>NUCLEOTIDE SEQUENCE [LARGE SCALE GENOMIC DNA]</scope>
    <source>
        <strain evidence="2">Broiler</strain>
    </source>
</reference>
<dbReference type="Ensembl" id="ENSGALT00010069706.1">
    <property type="protein sequence ID" value="ENSGALP00010042910.1"/>
    <property type="gene ID" value="ENSGALG00010028818.1"/>
</dbReference>
<dbReference type="GeneTree" id="ENSGT00390000014148"/>
<reference evidence="2" key="3">
    <citation type="submission" date="2025-09" db="UniProtKB">
        <authorList>
            <consortium name="Ensembl"/>
        </authorList>
    </citation>
    <scope>IDENTIFICATION</scope>
    <source>
        <strain evidence="2">broiler</strain>
    </source>
</reference>
<name>A0A8V1AJZ5_CHICK</name>
<organism evidence="2 3">
    <name type="scientific">Gallus gallus</name>
    <name type="common">Chicken</name>
    <dbReference type="NCBI Taxonomy" id="9031"/>
    <lineage>
        <taxon>Eukaryota</taxon>
        <taxon>Metazoa</taxon>
        <taxon>Chordata</taxon>
        <taxon>Craniata</taxon>
        <taxon>Vertebrata</taxon>
        <taxon>Euteleostomi</taxon>
        <taxon>Archelosauria</taxon>
        <taxon>Archosauria</taxon>
        <taxon>Dinosauria</taxon>
        <taxon>Saurischia</taxon>
        <taxon>Theropoda</taxon>
        <taxon>Coelurosauria</taxon>
        <taxon>Aves</taxon>
        <taxon>Neognathae</taxon>
        <taxon>Galloanserae</taxon>
        <taxon>Galliformes</taxon>
        <taxon>Phasianidae</taxon>
        <taxon>Phasianinae</taxon>
        <taxon>Gallus</taxon>
    </lineage>
</organism>
<evidence type="ECO:0000313" key="3">
    <source>
        <dbReference type="Proteomes" id="UP000000539"/>
    </source>
</evidence>
<proteinExistence type="predicted"/>
<dbReference type="AlphaFoldDB" id="A0A8V1AJZ5"/>
<evidence type="ECO:0000256" key="1">
    <source>
        <dbReference type="SAM" id="MobiDB-lite"/>
    </source>
</evidence>
<dbReference type="PANTHER" id="PTHR15154:SF2">
    <property type="entry name" value="HAMARTIN"/>
    <property type="match status" value="1"/>
</dbReference>
<protein>
    <submittedName>
        <fullName evidence="2">TSC complex subunit 1</fullName>
    </submittedName>
</protein>
<feature type="compositionally biased region" description="Polar residues" evidence="1">
    <location>
        <begin position="215"/>
        <end position="228"/>
    </location>
</feature>
<feature type="region of interest" description="Disordered" evidence="1">
    <location>
        <begin position="203"/>
        <end position="228"/>
    </location>
</feature>